<feature type="transmembrane region" description="Helical" evidence="5">
    <location>
        <begin position="42"/>
        <end position="66"/>
    </location>
</feature>
<gene>
    <name evidence="6" type="ORF">JI741_27225</name>
</gene>
<feature type="transmembrane region" description="Helical" evidence="5">
    <location>
        <begin position="413"/>
        <end position="436"/>
    </location>
</feature>
<feature type="transmembrane region" description="Helical" evidence="5">
    <location>
        <begin position="179"/>
        <end position="197"/>
    </location>
</feature>
<comment type="subcellular location">
    <subcellularLocation>
        <location evidence="1">Membrane</location>
        <topology evidence="1">Multi-pass membrane protein</topology>
    </subcellularLocation>
</comment>
<evidence type="ECO:0000256" key="1">
    <source>
        <dbReference type="ARBA" id="ARBA00004141"/>
    </source>
</evidence>
<protein>
    <submittedName>
        <fullName evidence="6">Amino acid permease</fullName>
    </submittedName>
</protein>
<dbReference type="EMBL" id="JAERRB010000013">
    <property type="protein sequence ID" value="MBL0744953.1"/>
    <property type="molecule type" value="Genomic_DNA"/>
</dbReference>
<keyword evidence="7" id="KW-1185">Reference proteome</keyword>
<dbReference type="PANTHER" id="PTHR11785">
    <property type="entry name" value="AMINO ACID TRANSPORTER"/>
    <property type="match status" value="1"/>
</dbReference>
<comment type="caution">
    <text evidence="6">The sequence shown here is derived from an EMBL/GenBank/DDBJ whole genome shotgun (WGS) entry which is preliminary data.</text>
</comment>
<evidence type="ECO:0000256" key="2">
    <source>
        <dbReference type="ARBA" id="ARBA00022692"/>
    </source>
</evidence>
<feature type="transmembrane region" description="Helical" evidence="5">
    <location>
        <begin position="259"/>
        <end position="279"/>
    </location>
</feature>
<keyword evidence="2 5" id="KW-0812">Transmembrane</keyword>
<dbReference type="Pfam" id="PF13520">
    <property type="entry name" value="AA_permease_2"/>
    <property type="match status" value="1"/>
</dbReference>
<dbReference type="InterPro" id="IPR002293">
    <property type="entry name" value="AA/rel_permease1"/>
</dbReference>
<evidence type="ECO:0000256" key="3">
    <source>
        <dbReference type="ARBA" id="ARBA00022989"/>
    </source>
</evidence>
<keyword evidence="3 5" id="KW-1133">Transmembrane helix</keyword>
<feature type="transmembrane region" description="Helical" evidence="5">
    <location>
        <begin position="12"/>
        <end position="30"/>
    </location>
</feature>
<feature type="transmembrane region" description="Helical" evidence="5">
    <location>
        <begin position="149"/>
        <end position="167"/>
    </location>
</feature>
<keyword evidence="4 5" id="KW-0472">Membrane</keyword>
<feature type="transmembrane region" description="Helical" evidence="5">
    <location>
        <begin position="217"/>
        <end position="238"/>
    </location>
</feature>
<evidence type="ECO:0000313" key="7">
    <source>
        <dbReference type="Proteomes" id="UP000613030"/>
    </source>
</evidence>
<accession>A0ABS1L0B7</accession>
<feature type="transmembrane region" description="Helical" evidence="5">
    <location>
        <begin position="87"/>
        <end position="112"/>
    </location>
</feature>
<dbReference type="PANTHER" id="PTHR11785:SF512">
    <property type="entry name" value="SOBREMESA, ISOFORM B"/>
    <property type="match status" value="1"/>
</dbReference>
<sequence length="480" mass="52229">MPKGKLHASLGLWTSISIVVGGIIGSGIFMKPALMASQLGSPVLLVGVWIVAGVITLFGALSNAEISAMIPETGGQYIFFEKMYGHFIAFLYGWSAFIVFNTAGIASIAYVFGTYTEYFINLPRFPADVEHRVELYIPFIGSIFPLENIGVKSLTILVVIGLTYVNYRSTRSGGNIQVVFTALKVLAMGLVVFGLFFSSEGDASHFITSSTTIHPEGWALVGALVAATSGAFWGYDGWNNITFVAGEIRDPQRNIPRSLLLGLLICIGTYTLITLAYLYVLPIDTVAASGMVASDAAQVVMGTVGGGIIALMVIISTFGTTNGNILATARVTFAMGQQKQFFGFAGKVHPTFGTPGNALWLQGIWTSVLVLSGSFDMLTDMLVFMSWVFYGLSAFGIFILRKKMADAHRPYKVWGYPFVPAIFVVFTAFFLVSTLWTDIYYYATGKTHLINSLLGLFLTALGIPLYWFFKRRYASDPNTL</sequence>
<proteinExistence type="predicted"/>
<evidence type="ECO:0000313" key="6">
    <source>
        <dbReference type="EMBL" id="MBL0744953.1"/>
    </source>
</evidence>
<dbReference type="Proteomes" id="UP000613030">
    <property type="component" value="Unassembled WGS sequence"/>
</dbReference>
<evidence type="ECO:0000256" key="4">
    <source>
        <dbReference type="ARBA" id="ARBA00023136"/>
    </source>
</evidence>
<dbReference type="PIRSF" id="PIRSF006060">
    <property type="entry name" value="AA_transporter"/>
    <property type="match status" value="1"/>
</dbReference>
<dbReference type="Gene3D" id="1.20.1740.10">
    <property type="entry name" value="Amino acid/polyamine transporter I"/>
    <property type="match status" value="1"/>
</dbReference>
<feature type="transmembrane region" description="Helical" evidence="5">
    <location>
        <begin position="448"/>
        <end position="469"/>
    </location>
</feature>
<evidence type="ECO:0000256" key="5">
    <source>
        <dbReference type="SAM" id="Phobius"/>
    </source>
</evidence>
<dbReference type="RefSeq" id="WP_202015024.1">
    <property type="nucleotide sequence ID" value="NZ_JAERRB010000013.1"/>
</dbReference>
<organism evidence="6 7">
    <name type="scientific">Chryseolinea lacunae</name>
    <dbReference type="NCBI Taxonomy" id="2801331"/>
    <lineage>
        <taxon>Bacteria</taxon>
        <taxon>Pseudomonadati</taxon>
        <taxon>Bacteroidota</taxon>
        <taxon>Cytophagia</taxon>
        <taxon>Cytophagales</taxon>
        <taxon>Fulvivirgaceae</taxon>
        <taxon>Chryseolinea</taxon>
    </lineage>
</organism>
<feature type="transmembrane region" description="Helical" evidence="5">
    <location>
        <begin position="299"/>
        <end position="320"/>
    </location>
</feature>
<name>A0ABS1L0B7_9BACT</name>
<feature type="transmembrane region" description="Helical" evidence="5">
    <location>
        <begin position="381"/>
        <end position="401"/>
    </location>
</feature>
<reference evidence="6 7" key="1">
    <citation type="submission" date="2021-01" db="EMBL/GenBank/DDBJ databases">
        <title>Chryseolinea sp. Jin1 Genome sequencing and assembly.</title>
        <authorList>
            <person name="Kim I."/>
        </authorList>
    </citation>
    <scope>NUCLEOTIDE SEQUENCE [LARGE SCALE GENOMIC DNA]</scope>
    <source>
        <strain evidence="6 7">Jin1</strain>
    </source>
</reference>
<dbReference type="InterPro" id="IPR050598">
    <property type="entry name" value="AminoAcid_Transporter"/>
</dbReference>